<gene>
    <name evidence="2" type="ORF">MMYC01_200538</name>
</gene>
<feature type="compositionally biased region" description="Basic residues" evidence="1">
    <location>
        <begin position="11"/>
        <end position="29"/>
    </location>
</feature>
<dbReference type="AlphaFoldDB" id="A0A175WIW6"/>
<evidence type="ECO:0000256" key="1">
    <source>
        <dbReference type="SAM" id="MobiDB-lite"/>
    </source>
</evidence>
<dbReference type="EMBL" id="LCTW02000007">
    <property type="protein sequence ID" value="KXX82814.1"/>
    <property type="molecule type" value="Genomic_DNA"/>
</dbReference>
<accession>A0A175WIW6</accession>
<evidence type="ECO:0000313" key="3">
    <source>
        <dbReference type="Proteomes" id="UP000078237"/>
    </source>
</evidence>
<dbReference type="Proteomes" id="UP000078237">
    <property type="component" value="Unassembled WGS sequence"/>
</dbReference>
<comment type="caution">
    <text evidence="2">The sequence shown here is derived from an EMBL/GenBank/DDBJ whole genome shotgun (WGS) entry which is preliminary data.</text>
</comment>
<organism evidence="2 3">
    <name type="scientific">Madurella mycetomatis</name>
    <dbReference type="NCBI Taxonomy" id="100816"/>
    <lineage>
        <taxon>Eukaryota</taxon>
        <taxon>Fungi</taxon>
        <taxon>Dikarya</taxon>
        <taxon>Ascomycota</taxon>
        <taxon>Pezizomycotina</taxon>
        <taxon>Sordariomycetes</taxon>
        <taxon>Sordariomycetidae</taxon>
        <taxon>Sordariales</taxon>
        <taxon>Sordariales incertae sedis</taxon>
        <taxon>Madurella</taxon>
    </lineage>
</organism>
<reference evidence="2 3" key="1">
    <citation type="journal article" date="2016" name="Genome Announc.">
        <title>Genome Sequence of Madurella mycetomatis mm55, Isolated from a Human Mycetoma Case in Sudan.</title>
        <authorList>
            <person name="Smit S."/>
            <person name="Derks M.F."/>
            <person name="Bervoets S."/>
            <person name="Fahal A."/>
            <person name="van Leeuwen W."/>
            <person name="van Belkum A."/>
            <person name="van de Sande W.W."/>
        </authorList>
    </citation>
    <scope>NUCLEOTIDE SEQUENCE [LARGE SCALE GENOMIC DNA]</scope>
    <source>
        <strain evidence="3">mm55</strain>
    </source>
</reference>
<feature type="region of interest" description="Disordered" evidence="1">
    <location>
        <begin position="11"/>
        <end position="38"/>
    </location>
</feature>
<sequence length="188" mass="21397">MCMIGFLFPMKPRKRPRKPKAKRSSHRRTQSSNIELPLRHEKDDLKALSLFSENTLTLLHVSLEQYSLQEQEWLERDSPAFVSDRRPPDSEAQPTGLEYDRRWQSTIERQIQTRMAGPPERRAGDSLGRACCCCSCGCATEKPWMIPGLSDSRVRRAFKVGTTVVYTTMSGVATRRHQVWAVGGPPPP</sequence>
<dbReference type="VEuPathDB" id="FungiDB:MMYC01_200538"/>
<keyword evidence="3" id="KW-1185">Reference proteome</keyword>
<evidence type="ECO:0000313" key="2">
    <source>
        <dbReference type="EMBL" id="KXX82814.1"/>
    </source>
</evidence>
<protein>
    <submittedName>
        <fullName evidence="2">Uncharacterized protein</fullName>
    </submittedName>
</protein>
<proteinExistence type="predicted"/>
<name>A0A175WIW6_9PEZI</name>